<organism evidence="1 2">
    <name type="scientific">Advenella mimigardefordensis (strain DSM 17166 / LMG 22922 / DPN7)</name>
    <dbReference type="NCBI Taxonomy" id="1247726"/>
    <lineage>
        <taxon>Bacteria</taxon>
        <taxon>Pseudomonadati</taxon>
        <taxon>Pseudomonadota</taxon>
        <taxon>Betaproteobacteria</taxon>
        <taxon>Burkholderiales</taxon>
        <taxon>Alcaligenaceae</taxon>
    </lineage>
</organism>
<dbReference type="PATRIC" id="fig|1247726.3.peg.4550"/>
<reference evidence="1 2" key="1">
    <citation type="journal article" date="2014" name="Microbiology">
        <title>Unravelling the complete genome sequence of Advenella mimigardefordensis strain DPN7T and novel insights in the catabolism of the xenobiotic polythioester precursor 3,3'-dithiodipropionate.</title>
        <authorList>
            <person name="Wubbeler J.H."/>
            <person name="Hiessl S."/>
            <person name="Schuldes J."/>
            <person name="Thurmer A."/>
            <person name="Daniel R."/>
            <person name="Steinbuchel A."/>
        </authorList>
    </citation>
    <scope>NUCLEOTIDE SEQUENCE [LARGE SCALE GENOMIC DNA]</scope>
    <source>
        <strain evidence="2">DSM 17166 / LMG 22922 / DPN7</strain>
        <plasmid evidence="1 2">24p</plasmid>
    </source>
</reference>
<keyword evidence="1" id="KW-0614">Plasmid</keyword>
<gene>
    <name evidence="1" type="ORF">MIM_24p00070</name>
</gene>
<evidence type="ECO:0000313" key="2">
    <source>
        <dbReference type="Proteomes" id="UP000019095"/>
    </source>
</evidence>
<dbReference type="HOGENOM" id="CLU_1021704_0_0_4"/>
<sequence>MEIFAPGSMYVINMPLWDALRPNFNIKKRCASVNQLHRAVTSKVNGLDSFIVDGPFPKYKAGVGKKLVRIGNYDALCLLMIFWRFDSEDANHPNRMEIAVNIYHLLLILSGELFYYGICEHFFSLFKHHVFDHARSNGYRLDVNYEKFCKNAELLIRFYPFDEKANDKTSEKRNTATGMTLQKSSKFFELYSILNDIFNHDESVSSPDRDVILQLIYEHLCSDWASKVLFDNYQESLIETIKKYVKNDSNLTELDEQMFITKAKISSMIGNI</sequence>
<name>W0PKU0_ADVMD</name>
<evidence type="ECO:0000313" key="1">
    <source>
        <dbReference type="EMBL" id="AHG66170.1"/>
    </source>
</evidence>
<dbReference type="EMBL" id="CP003916">
    <property type="protein sequence ID" value="AHG66170.1"/>
    <property type="molecule type" value="Genomic_DNA"/>
</dbReference>
<dbReference type="KEGG" id="amim:MIM_24p00070"/>
<dbReference type="Proteomes" id="UP000019095">
    <property type="component" value="Plasmid 24p"/>
</dbReference>
<accession>W0PKU0</accession>
<dbReference type="RefSeq" id="WP_144084783.1">
    <property type="nucleotide sequence ID" value="NZ_CP003916.1"/>
</dbReference>
<dbReference type="AlphaFoldDB" id="W0PKU0"/>
<keyword evidence="2" id="KW-1185">Reference proteome</keyword>
<proteinExistence type="predicted"/>
<protein>
    <submittedName>
        <fullName evidence="1">Uncharacterized protein</fullName>
    </submittedName>
</protein>
<geneLocation type="plasmid" evidence="1 2">
    <name>24p</name>
</geneLocation>